<keyword evidence="1" id="KW-0812">Transmembrane</keyword>
<feature type="transmembrane region" description="Helical" evidence="1">
    <location>
        <begin position="12"/>
        <end position="31"/>
    </location>
</feature>
<name>A0A1I3BSF6_9GAMM</name>
<reference evidence="2 3" key="1">
    <citation type="submission" date="2016-10" db="EMBL/GenBank/DDBJ databases">
        <authorList>
            <person name="de Groot N.N."/>
        </authorList>
    </citation>
    <scope>NUCLEOTIDE SEQUENCE [LARGE SCALE GENOMIC DNA]</scope>
    <source>
        <strain evidence="2 3">CGMCC 1.6848</strain>
    </source>
</reference>
<dbReference type="AlphaFoldDB" id="A0A1I3BSF6"/>
<organism evidence="2 3">
    <name type="scientific">Modicisalibacter xianhensis</name>
    <dbReference type="NCBI Taxonomy" id="442341"/>
    <lineage>
        <taxon>Bacteria</taxon>
        <taxon>Pseudomonadati</taxon>
        <taxon>Pseudomonadota</taxon>
        <taxon>Gammaproteobacteria</taxon>
        <taxon>Oceanospirillales</taxon>
        <taxon>Halomonadaceae</taxon>
        <taxon>Modicisalibacter</taxon>
    </lineage>
</organism>
<evidence type="ECO:0000256" key="1">
    <source>
        <dbReference type="SAM" id="Phobius"/>
    </source>
</evidence>
<evidence type="ECO:0000313" key="3">
    <source>
        <dbReference type="Proteomes" id="UP000199040"/>
    </source>
</evidence>
<gene>
    <name evidence="2" type="ORF">SAMN04487959_10799</name>
</gene>
<keyword evidence="3" id="KW-1185">Reference proteome</keyword>
<dbReference type="EMBL" id="FOPY01000007">
    <property type="protein sequence ID" value="SFH65258.1"/>
    <property type="molecule type" value="Genomic_DNA"/>
</dbReference>
<keyword evidence="1" id="KW-1133">Transmembrane helix</keyword>
<accession>A0A1I3BSF6</accession>
<keyword evidence="1" id="KW-0472">Membrane</keyword>
<evidence type="ECO:0000313" key="2">
    <source>
        <dbReference type="EMBL" id="SFH65258.1"/>
    </source>
</evidence>
<dbReference type="Proteomes" id="UP000199040">
    <property type="component" value="Unassembled WGS sequence"/>
</dbReference>
<dbReference type="STRING" id="442341.SAMN04487959_10799"/>
<proteinExistence type="predicted"/>
<sequence>MSAQTVDGISGLVAVNSLMAMLAGAMIYGGLKAVVGIRLDKEQEYEGADLALHKINATPRSES</sequence>
<protein>
    <submittedName>
        <fullName evidence="2">Ammonium transporter, Amt family</fullName>
    </submittedName>
</protein>